<keyword evidence="1" id="KW-1133">Transmembrane helix</keyword>
<feature type="transmembrane region" description="Helical" evidence="1">
    <location>
        <begin position="294"/>
        <end position="311"/>
    </location>
</feature>
<dbReference type="RefSeq" id="WP_094409078.1">
    <property type="nucleotide sequence ID" value="NZ_BMJZ01000001.1"/>
</dbReference>
<accession>A0A255XR32</accession>
<feature type="transmembrane region" description="Helical" evidence="1">
    <location>
        <begin position="242"/>
        <end position="264"/>
    </location>
</feature>
<feature type="transmembrane region" description="Helical" evidence="1">
    <location>
        <begin position="271"/>
        <end position="288"/>
    </location>
</feature>
<feature type="transmembrane region" description="Helical" evidence="1">
    <location>
        <begin position="81"/>
        <end position="100"/>
    </location>
</feature>
<gene>
    <name evidence="2" type="ORF">CHR90_11205</name>
</gene>
<dbReference type="OrthoDB" id="6196188at2"/>
<reference evidence="2 3" key="1">
    <citation type="submission" date="2017-07" db="EMBL/GenBank/DDBJ databases">
        <title>Elstera cyanobacteriorum sp. nov., a novel bacterium isolated from cyanobacterial aggregates in a eutrophic lake.</title>
        <authorList>
            <person name="Cai H."/>
        </authorList>
    </citation>
    <scope>NUCLEOTIDE SEQUENCE [LARGE SCALE GENOMIC DNA]</scope>
    <source>
        <strain evidence="2 3">TH019</strain>
    </source>
</reference>
<comment type="caution">
    <text evidence="2">The sequence shown here is derived from an EMBL/GenBank/DDBJ whole genome shotgun (WGS) entry which is preliminary data.</text>
</comment>
<dbReference type="PROSITE" id="PS51257">
    <property type="entry name" value="PROKAR_LIPOPROTEIN"/>
    <property type="match status" value="1"/>
</dbReference>
<feature type="transmembrane region" description="Helical" evidence="1">
    <location>
        <begin position="318"/>
        <end position="340"/>
    </location>
</feature>
<keyword evidence="3" id="KW-1185">Reference proteome</keyword>
<evidence type="ECO:0000313" key="3">
    <source>
        <dbReference type="Proteomes" id="UP000216361"/>
    </source>
</evidence>
<keyword evidence="1" id="KW-0812">Transmembrane</keyword>
<dbReference type="Proteomes" id="UP000216361">
    <property type="component" value="Unassembled WGS sequence"/>
</dbReference>
<keyword evidence="1" id="KW-0472">Membrane</keyword>
<dbReference type="EMBL" id="NOXS01000032">
    <property type="protein sequence ID" value="OYQ18814.1"/>
    <property type="molecule type" value="Genomic_DNA"/>
</dbReference>
<proteinExistence type="predicted"/>
<protein>
    <recommendedName>
        <fullName evidence="4">Glycosyltransferase RgtA/B/C/D-like domain-containing protein</fullName>
    </recommendedName>
</protein>
<organism evidence="2 3">
    <name type="scientific">Elstera cyanobacteriorum</name>
    <dbReference type="NCBI Taxonomy" id="2022747"/>
    <lineage>
        <taxon>Bacteria</taxon>
        <taxon>Pseudomonadati</taxon>
        <taxon>Pseudomonadota</taxon>
        <taxon>Alphaproteobacteria</taxon>
        <taxon>Rhodospirillales</taxon>
        <taxon>Rhodospirillaceae</taxon>
        <taxon>Elstera</taxon>
    </lineage>
</organism>
<feature type="transmembrane region" description="Helical" evidence="1">
    <location>
        <begin position="161"/>
        <end position="187"/>
    </location>
</feature>
<feature type="transmembrane region" description="Helical" evidence="1">
    <location>
        <begin position="199"/>
        <end position="222"/>
    </location>
</feature>
<sequence length="488" mass="52653">MAARRLPLILGLLGLPWLIAACFPPLNHDSAAVLTWAQRMVAGERLYIDLIDVNPPMIFWLNLPPAAVAGWIGLPAPLLLVLWYAALSLGGVALALPFLPRVLPEGARWGLLTAAVGALLILPAHSFTQREHLLLALALPYLLHALARAEGLRAPSMMATAALFAVAVCLKPHFLALPAGVEAYLLVRRGLRTSLRDPVIAVMVGIGLAYLAAVVWLTPAYFQTILPMMAELYTGAGTDWGHLLLGDQVPPLILGGLILGGIGWKHGPAPRLLLIFTLAATVAGVTQLKGWDYHFVAARGGLLLLVGWTFGHWLKRPAVAVSAAFVLSLGYASLTAPPFAAQRRFAATPEAKLGQRMAQAVPHASVLWFTTSLKPQFSLVQALGQHYIGHYMSLWPLPELYPPEAPHVLNPIARSEGVERQVIDATAADLARKPDLIVVTDGASEPGFGGQPWDHLTYFGRDPRIAEALKAYRPIGKVDGWTLYQRTP</sequence>
<feature type="transmembrane region" description="Helical" evidence="1">
    <location>
        <begin position="106"/>
        <end position="125"/>
    </location>
</feature>
<evidence type="ECO:0000313" key="2">
    <source>
        <dbReference type="EMBL" id="OYQ18814.1"/>
    </source>
</evidence>
<evidence type="ECO:0000256" key="1">
    <source>
        <dbReference type="SAM" id="Phobius"/>
    </source>
</evidence>
<dbReference type="AlphaFoldDB" id="A0A255XR32"/>
<name>A0A255XR32_9PROT</name>
<evidence type="ECO:0008006" key="4">
    <source>
        <dbReference type="Google" id="ProtNLM"/>
    </source>
</evidence>